<evidence type="ECO:0000313" key="6">
    <source>
        <dbReference type="EMBL" id="MBD8527898.1"/>
    </source>
</evidence>
<gene>
    <name evidence="6" type="ORF">IFO71_19295</name>
</gene>
<keyword evidence="4" id="KW-0804">Transcription</keyword>
<dbReference type="InterPro" id="IPR013325">
    <property type="entry name" value="RNA_pol_sigma_r2"/>
</dbReference>
<dbReference type="InterPro" id="IPR039425">
    <property type="entry name" value="RNA_pol_sigma-70-like"/>
</dbReference>
<dbReference type="Gene3D" id="1.10.10.10">
    <property type="entry name" value="Winged helix-like DNA-binding domain superfamily/Winged helix DNA-binding domain"/>
    <property type="match status" value="1"/>
</dbReference>
<feature type="domain" description="RNA polymerase sigma-70 ECF-like HTH" evidence="5">
    <location>
        <begin position="8"/>
        <end position="168"/>
    </location>
</feature>
<dbReference type="SUPFAM" id="SSF88659">
    <property type="entry name" value="Sigma3 and sigma4 domains of RNA polymerase sigma factors"/>
    <property type="match status" value="1"/>
</dbReference>
<dbReference type="InterPro" id="IPR013324">
    <property type="entry name" value="RNA_pol_sigma_r3/r4-like"/>
</dbReference>
<evidence type="ECO:0000256" key="1">
    <source>
        <dbReference type="ARBA" id="ARBA00010641"/>
    </source>
</evidence>
<name>A0AAW3ZNY8_9GAMM</name>
<evidence type="ECO:0000256" key="2">
    <source>
        <dbReference type="ARBA" id="ARBA00023015"/>
    </source>
</evidence>
<protein>
    <submittedName>
        <fullName evidence="6">Sigma-70 family RNA polymerase sigma factor</fullName>
    </submittedName>
</protein>
<dbReference type="InterPro" id="IPR036388">
    <property type="entry name" value="WH-like_DNA-bd_sf"/>
</dbReference>
<dbReference type="NCBIfam" id="TIGR02937">
    <property type="entry name" value="sigma70-ECF"/>
    <property type="match status" value="1"/>
</dbReference>
<reference evidence="6 7" key="1">
    <citation type="submission" date="2020-09" db="EMBL/GenBank/DDBJ databases">
        <title>Pseudoxanthomonas sp. CAU 1598 isolated from sand of Yaerae Beach.</title>
        <authorList>
            <person name="Kim W."/>
        </authorList>
    </citation>
    <scope>NUCLEOTIDE SEQUENCE [LARGE SCALE GENOMIC DNA]</scope>
    <source>
        <strain evidence="6 7">CAU 1598</strain>
    </source>
</reference>
<dbReference type="InterPro" id="IPR053812">
    <property type="entry name" value="HTH_Sigma70_ECF-like"/>
</dbReference>
<evidence type="ECO:0000313" key="7">
    <source>
        <dbReference type="Proteomes" id="UP000613768"/>
    </source>
</evidence>
<accession>A0AAW3ZNY8</accession>
<sequence>MGEPLQSVDDLMSALYPIARRMAARQLGAQAGVSLQPTELVGDVYIRLKQSDPELSLTQPHFMSLLARVLRQVAADHWRHKGRQKRAGLAVADAITQLMDPSGSLTSLVRLDQLLEQLEGVDKSAADIACLRIFGGMTGEEIAEQMEIGTATVTRKWKMASAWLKHELGR</sequence>
<comment type="similarity">
    <text evidence="1">Belongs to the sigma-70 factor family. ECF subfamily.</text>
</comment>
<dbReference type="GO" id="GO:0006352">
    <property type="term" value="P:DNA-templated transcription initiation"/>
    <property type="evidence" value="ECO:0007669"/>
    <property type="project" value="InterPro"/>
</dbReference>
<dbReference type="GO" id="GO:0016987">
    <property type="term" value="F:sigma factor activity"/>
    <property type="evidence" value="ECO:0007669"/>
    <property type="project" value="UniProtKB-KW"/>
</dbReference>
<keyword evidence="3" id="KW-0731">Sigma factor</keyword>
<dbReference type="AlphaFoldDB" id="A0AAW3ZNY8"/>
<dbReference type="PANTHER" id="PTHR43133">
    <property type="entry name" value="RNA POLYMERASE ECF-TYPE SIGMA FACTO"/>
    <property type="match status" value="1"/>
</dbReference>
<dbReference type="PANTHER" id="PTHR43133:SF39">
    <property type="entry name" value="SIMILAR TO RNA POLYMERASE SIGMA-E FACTOR"/>
    <property type="match status" value="1"/>
</dbReference>
<dbReference type="SUPFAM" id="SSF88946">
    <property type="entry name" value="Sigma2 domain of RNA polymerase sigma factors"/>
    <property type="match status" value="1"/>
</dbReference>
<dbReference type="Proteomes" id="UP000613768">
    <property type="component" value="Unassembled WGS sequence"/>
</dbReference>
<dbReference type="EMBL" id="JACYTR010000071">
    <property type="protein sequence ID" value="MBD8527898.1"/>
    <property type="molecule type" value="Genomic_DNA"/>
</dbReference>
<organism evidence="6 7">
    <name type="scientific">Pseudomarimonas arenosa</name>
    <dbReference type="NCBI Taxonomy" id="2774145"/>
    <lineage>
        <taxon>Bacteria</taxon>
        <taxon>Pseudomonadati</taxon>
        <taxon>Pseudomonadota</taxon>
        <taxon>Gammaproteobacteria</taxon>
        <taxon>Lysobacterales</taxon>
        <taxon>Lysobacteraceae</taxon>
        <taxon>Pseudomarimonas</taxon>
    </lineage>
</organism>
<dbReference type="RefSeq" id="WP_192031319.1">
    <property type="nucleotide sequence ID" value="NZ_JACYTR010000071.1"/>
</dbReference>
<evidence type="ECO:0000256" key="4">
    <source>
        <dbReference type="ARBA" id="ARBA00023163"/>
    </source>
</evidence>
<comment type="caution">
    <text evidence="6">The sequence shown here is derived from an EMBL/GenBank/DDBJ whole genome shotgun (WGS) entry which is preliminary data.</text>
</comment>
<proteinExistence type="inferred from homology"/>
<evidence type="ECO:0000259" key="5">
    <source>
        <dbReference type="Pfam" id="PF07638"/>
    </source>
</evidence>
<keyword evidence="2" id="KW-0805">Transcription regulation</keyword>
<evidence type="ECO:0000256" key="3">
    <source>
        <dbReference type="ARBA" id="ARBA00023082"/>
    </source>
</evidence>
<dbReference type="InterPro" id="IPR014284">
    <property type="entry name" value="RNA_pol_sigma-70_dom"/>
</dbReference>
<keyword evidence="7" id="KW-1185">Reference proteome</keyword>
<dbReference type="Pfam" id="PF07638">
    <property type="entry name" value="Sigma70_ECF"/>
    <property type="match status" value="1"/>
</dbReference>